<name>A0A7S1LGM5_ALECA</name>
<reference evidence="3" key="1">
    <citation type="submission" date="2021-01" db="EMBL/GenBank/DDBJ databases">
        <authorList>
            <person name="Corre E."/>
            <person name="Pelletier E."/>
            <person name="Niang G."/>
            <person name="Scheremetjew M."/>
            <person name="Finn R."/>
            <person name="Kale V."/>
            <person name="Holt S."/>
            <person name="Cochrane G."/>
            <person name="Meng A."/>
            <person name="Brown T."/>
            <person name="Cohen L."/>
        </authorList>
    </citation>
    <scope>NUCLEOTIDE SEQUENCE</scope>
    <source>
        <strain evidence="3">OF101</strain>
    </source>
</reference>
<feature type="compositionally biased region" description="Acidic residues" evidence="1">
    <location>
        <begin position="358"/>
        <end position="367"/>
    </location>
</feature>
<gene>
    <name evidence="3" type="ORF">ACAT0790_LOCUS8687</name>
</gene>
<keyword evidence="2" id="KW-0812">Transmembrane</keyword>
<keyword evidence="2" id="KW-0472">Membrane</keyword>
<feature type="transmembrane region" description="Helical" evidence="2">
    <location>
        <begin position="75"/>
        <end position="95"/>
    </location>
</feature>
<accession>A0A7S1LGM5</accession>
<organism evidence="3">
    <name type="scientific">Alexandrium catenella</name>
    <name type="common">Red tide dinoflagellate</name>
    <name type="synonym">Gonyaulax catenella</name>
    <dbReference type="NCBI Taxonomy" id="2925"/>
    <lineage>
        <taxon>Eukaryota</taxon>
        <taxon>Sar</taxon>
        <taxon>Alveolata</taxon>
        <taxon>Dinophyceae</taxon>
        <taxon>Gonyaulacales</taxon>
        <taxon>Pyrocystaceae</taxon>
        <taxon>Alexandrium</taxon>
    </lineage>
</organism>
<dbReference type="AlphaFoldDB" id="A0A7S1LGM5"/>
<evidence type="ECO:0000313" key="3">
    <source>
        <dbReference type="EMBL" id="CAD9103775.1"/>
    </source>
</evidence>
<evidence type="ECO:0000256" key="2">
    <source>
        <dbReference type="SAM" id="Phobius"/>
    </source>
</evidence>
<keyword evidence="2" id="KW-1133">Transmembrane helix</keyword>
<evidence type="ECO:0000256" key="1">
    <source>
        <dbReference type="SAM" id="MobiDB-lite"/>
    </source>
</evidence>
<protein>
    <submittedName>
        <fullName evidence="3">Uncharacterized protein</fullName>
    </submittedName>
</protein>
<dbReference type="EMBL" id="HBGE01014717">
    <property type="protein sequence ID" value="CAD9103775.1"/>
    <property type="molecule type" value="Transcribed_RNA"/>
</dbReference>
<feature type="region of interest" description="Disordered" evidence="1">
    <location>
        <begin position="336"/>
        <end position="376"/>
    </location>
</feature>
<sequence length="376" mass="41570">MDKVLRCIWNIPICGGFCAPTVNPEESCVRHFSNEYTVPASGVFMKLGPVLEWSGCCRFLGSCGMRCGTKRRREVMLVAFAVSFFSWILLLYPVLGLSTNENTIMFAAWAKGTSYDSDGPGPVRIYIGLKGRVDRIDCKEATDRGLCETRTESLTVVPFKSKGDGIYSRVVVWSKNESCPSVSGPMGLTPDRQRPSMCEDCRHSVMETVSFAIMGAITQLPQMTTDLQRSTVFGDVNCQATMGFLTSIWGCFSALMSLRSFSFSCWRAFPEHFARANFGIHWSGGPAFWCLVAASILKLWDAFSHLLVPTPSVRHRKPGKEIKTLEDYLMLAAKAKADGSDDEEDYMMQSVKARAENSEDEDGEEEGSSSGEASDP</sequence>
<proteinExistence type="predicted"/>